<evidence type="ECO:0000313" key="6">
    <source>
        <dbReference type="EMBL" id="HFW32793.1"/>
    </source>
</evidence>
<proteinExistence type="inferred from homology"/>
<dbReference type="Pfam" id="PF00005">
    <property type="entry name" value="ABC_tran"/>
    <property type="match status" value="1"/>
</dbReference>
<accession>A0A7C3MC52</accession>
<keyword evidence="4 6" id="KW-0067">ATP-binding</keyword>
<dbReference type="InterPro" id="IPR017871">
    <property type="entry name" value="ABC_transporter-like_CS"/>
</dbReference>
<evidence type="ECO:0000256" key="3">
    <source>
        <dbReference type="ARBA" id="ARBA00022741"/>
    </source>
</evidence>
<dbReference type="InterPro" id="IPR027417">
    <property type="entry name" value="P-loop_NTPase"/>
</dbReference>
<organism evidence="6">
    <name type="scientific">Archaeoglobus fulgidus</name>
    <dbReference type="NCBI Taxonomy" id="2234"/>
    <lineage>
        <taxon>Archaea</taxon>
        <taxon>Methanobacteriati</taxon>
        <taxon>Methanobacteriota</taxon>
        <taxon>Archaeoglobi</taxon>
        <taxon>Archaeoglobales</taxon>
        <taxon>Archaeoglobaceae</taxon>
        <taxon>Archaeoglobus</taxon>
    </lineage>
</organism>
<evidence type="ECO:0000256" key="2">
    <source>
        <dbReference type="ARBA" id="ARBA00022448"/>
    </source>
</evidence>
<evidence type="ECO:0000259" key="5">
    <source>
        <dbReference type="PROSITE" id="PS50893"/>
    </source>
</evidence>
<keyword evidence="2" id="KW-0813">Transport</keyword>
<dbReference type="AlphaFoldDB" id="A0A7C3MC52"/>
<keyword evidence="3" id="KW-0547">Nucleotide-binding</keyword>
<protein>
    <submittedName>
        <fullName evidence="6">ABC transporter ATP-binding protein</fullName>
    </submittedName>
</protein>
<evidence type="ECO:0000256" key="1">
    <source>
        <dbReference type="ARBA" id="ARBA00005417"/>
    </source>
</evidence>
<comment type="caution">
    <text evidence="6">The sequence shown here is derived from an EMBL/GenBank/DDBJ whole genome shotgun (WGS) entry which is preliminary data.</text>
</comment>
<dbReference type="FunFam" id="3.40.50.300:FF:000134">
    <property type="entry name" value="Iron-enterobactin ABC transporter ATP-binding protein"/>
    <property type="match status" value="1"/>
</dbReference>
<dbReference type="GO" id="GO:0016887">
    <property type="term" value="F:ATP hydrolysis activity"/>
    <property type="evidence" value="ECO:0007669"/>
    <property type="project" value="InterPro"/>
</dbReference>
<dbReference type="EMBL" id="DTLB01000046">
    <property type="protein sequence ID" value="HFW32793.1"/>
    <property type="molecule type" value="Genomic_DNA"/>
</dbReference>
<evidence type="ECO:0000256" key="4">
    <source>
        <dbReference type="ARBA" id="ARBA00022840"/>
    </source>
</evidence>
<dbReference type="SUPFAM" id="SSF52540">
    <property type="entry name" value="P-loop containing nucleoside triphosphate hydrolases"/>
    <property type="match status" value="1"/>
</dbReference>
<dbReference type="PROSITE" id="PS00211">
    <property type="entry name" value="ABC_TRANSPORTER_1"/>
    <property type="match status" value="1"/>
</dbReference>
<reference evidence="6" key="1">
    <citation type="journal article" date="2020" name="mSystems">
        <title>Genome- and Community-Level Interaction Insights into Carbon Utilization and Element Cycling Functions of Hydrothermarchaeota in Hydrothermal Sediment.</title>
        <authorList>
            <person name="Zhou Z."/>
            <person name="Liu Y."/>
            <person name="Xu W."/>
            <person name="Pan J."/>
            <person name="Luo Z.H."/>
            <person name="Li M."/>
        </authorList>
    </citation>
    <scope>NUCLEOTIDE SEQUENCE [LARGE SCALE GENOMIC DNA]</scope>
    <source>
        <strain evidence="6">SpSt-87</strain>
    </source>
</reference>
<comment type="similarity">
    <text evidence="1">Belongs to the ABC transporter superfamily.</text>
</comment>
<sequence>MVVKVKNVSFSYGKLKVLRDITMNAKKGEMVCILGPNGAGKSTLLKCILGLLRPQKGRITVDGNDIFNLNPIELSKLISYVPQTIEQTFPITVFETILIGRLPHLSWAPKHSDIEAVRLSMRLLEIENIAWKNLSELSGGQRQKVLLAMALAKESPVLLLDEPTNNLDLNNQLEVMDTIKDITRDGKTAIVTTHDLNLALRYADKVVVMNGGGVIANGKPDEVLEEKTIESVYGVRTLVKNEDGLKYVIPIGRCKNA</sequence>
<dbReference type="InterPro" id="IPR003593">
    <property type="entry name" value="AAA+_ATPase"/>
</dbReference>
<dbReference type="PROSITE" id="PS50893">
    <property type="entry name" value="ABC_TRANSPORTER_2"/>
    <property type="match status" value="1"/>
</dbReference>
<dbReference type="Gene3D" id="3.40.50.300">
    <property type="entry name" value="P-loop containing nucleotide triphosphate hydrolases"/>
    <property type="match status" value="1"/>
</dbReference>
<gene>
    <name evidence="6" type="ORF">ENW66_07605</name>
</gene>
<feature type="domain" description="ABC transporter" evidence="5">
    <location>
        <begin position="3"/>
        <end position="236"/>
    </location>
</feature>
<dbReference type="SMART" id="SM00382">
    <property type="entry name" value="AAA"/>
    <property type="match status" value="1"/>
</dbReference>
<dbReference type="PANTHER" id="PTHR42734:SF6">
    <property type="entry name" value="MOLYBDATE IMPORT ATP-BINDING PROTEIN MOLC"/>
    <property type="match status" value="1"/>
</dbReference>
<dbReference type="PANTHER" id="PTHR42734">
    <property type="entry name" value="METAL TRANSPORT SYSTEM ATP-BINDING PROTEIN TM_0124-RELATED"/>
    <property type="match status" value="1"/>
</dbReference>
<dbReference type="InterPro" id="IPR003439">
    <property type="entry name" value="ABC_transporter-like_ATP-bd"/>
</dbReference>
<dbReference type="InterPro" id="IPR050153">
    <property type="entry name" value="Metal_Ion_Import_ABC"/>
</dbReference>
<dbReference type="CDD" id="cd03214">
    <property type="entry name" value="ABC_Iron-Siderophores_B12_Hemin"/>
    <property type="match status" value="1"/>
</dbReference>
<dbReference type="GO" id="GO:0005524">
    <property type="term" value="F:ATP binding"/>
    <property type="evidence" value="ECO:0007669"/>
    <property type="project" value="UniProtKB-KW"/>
</dbReference>
<name>A0A7C3MC52_ARCFL</name>